<organism evidence="2 3">
    <name type="scientific">Byssothecium circinans</name>
    <dbReference type="NCBI Taxonomy" id="147558"/>
    <lineage>
        <taxon>Eukaryota</taxon>
        <taxon>Fungi</taxon>
        <taxon>Dikarya</taxon>
        <taxon>Ascomycota</taxon>
        <taxon>Pezizomycotina</taxon>
        <taxon>Dothideomycetes</taxon>
        <taxon>Pleosporomycetidae</taxon>
        <taxon>Pleosporales</taxon>
        <taxon>Massarineae</taxon>
        <taxon>Massarinaceae</taxon>
        <taxon>Byssothecium</taxon>
    </lineage>
</organism>
<feature type="region of interest" description="Disordered" evidence="1">
    <location>
        <begin position="54"/>
        <end position="88"/>
    </location>
</feature>
<proteinExistence type="predicted"/>
<gene>
    <name evidence="2" type="ORF">CC80DRAFT_507680</name>
</gene>
<accession>A0A6A5TQ65</accession>
<dbReference type="SUPFAM" id="SSF57850">
    <property type="entry name" value="RING/U-box"/>
    <property type="match status" value="1"/>
</dbReference>
<evidence type="ECO:0000313" key="3">
    <source>
        <dbReference type="Proteomes" id="UP000800035"/>
    </source>
</evidence>
<dbReference type="EMBL" id="ML977007">
    <property type="protein sequence ID" value="KAF1952936.1"/>
    <property type="molecule type" value="Genomic_DNA"/>
</dbReference>
<protein>
    <recommendedName>
        <fullName evidence="4">RING-type domain-containing protein</fullName>
    </recommendedName>
</protein>
<dbReference type="Proteomes" id="UP000800035">
    <property type="component" value="Unassembled WGS sequence"/>
</dbReference>
<sequence length="160" mass="18717">MSTSKPYIVTQEIIDAHITLDILRSSEHLKPLEVFAEDPNNALECPICYKPFRAPKNPSTDRKDITGDCDTSTQKEETGAETGEEDDRRPYRLSKEICGDVPHLSHRSCFIMWFQEHKKNTCPTCRAKVYVREWDYIRDRLLLRIKDLGKKLEEYTLARR</sequence>
<evidence type="ECO:0000256" key="1">
    <source>
        <dbReference type="SAM" id="MobiDB-lite"/>
    </source>
</evidence>
<keyword evidence="3" id="KW-1185">Reference proteome</keyword>
<dbReference type="InterPro" id="IPR013083">
    <property type="entry name" value="Znf_RING/FYVE/PHD"/>
</dbReference>
<reference evidence="2" key="1">
    <citation type="journal article" date="2020" name="Stud. Mycol.">
        <title>101 Dothideomycetes genomes: a test case for predicting lifestyles and emergence of pathogens.</title>
        <authorList>
            <person name="Haridas S."/>
            <person name="Albert R."/>
            <person name="Binder M."/>
            <person name="Bloem J."/>
            <person name="Labutti K."/>
            <person name="Salamov A."/>
            <person name="Andreopoulos B."/>
            <person name="Baker S."/>
            <person name="Barry K."/>
            <person name="Bills G."/>
            <person name="Bluhm B."/>
            <person name="Cannon C."/>
            <person name="Castanera R."/>
            <person name="Culley D."/>
            <person name="Daum C."/>
            <person name="Ezra D."/>
            <person name="Gonzalez J."/>
            <person name="Henrissat B."/>
            <person name="Kuo A."/>
            <person name="Liang C."/>
            <person name="Lipzen A."/>
            <person name="Lutzoni F."/>
            <person name="Magnuson J."/>
            <person name="Mondo S."/>
            <person name="Nolan M."/>
            <person name="Ohm R."/>
            <person name="Pangilinan J."/>
            <person name="Park H.-J."/>
            <person name="Ramirez L."/>
            <person name="Alfaro M."/>
            <person name="Sun H."/>
            <person name="Tritt A."/>
            <person name="Yoshinaga Y."/>
            <person name="Zwiers L.-H."/>
            <person name="Turgeon B."/>
            <person name="Goodwin S."/>
            <person name="Spatafora J."/>
            <person name="Crous P."/>
            <person name="Grigoriev I."/>
        </authorList>
    </citation>
    <scope>NUCLEOTIDE SEQUENCE</scope>
    <source>
        <strain evidence="2">CBS 675.92</strain>
    </source>
</reference>
<dbReference type="Gene3D" id="3.30.40.10">
    <property type="entry name" value="Zinc/RING finger domain, C3HC4 (zinc finger)"/>
    <property type="match status" value="1"/>
</dbReference>
<evidence type="ECO:0008006" key="4">
    <source>
        <dbReference type="Google" id="ProtNLM"/>
    </source>
</evidence>
<evidence type="ECO:0000313" key="2">
    <source>
        <dbReference type="EMBL" id="KAF1952936.1"/>
    </source>
</evidence>
<name>A0A6A5TQ65_9PLEO</name>
<dbReference type="AlphaFoldDB" id="A0A6A5TQ65"/>